<dbReference type="GO" id="GO:0070390">
    <property type="term" value="C:transcription export complex 2"/>
    <property type="evidence" value="ECO:0007669"/>
    <property type="project" value="TreeGrafter"/>
</dbReference>
<dbReference type="InterPro" id="IPR005062">
    <property type="entry name" value="SAC3/GANP/THP3_conserved"/>
</dbReference>
<organism evidence="3 4">
    <name type="scientific">Galdieria sulphuraria</name>
    <name type="common">Red alga</name>
    <dbReference type="NCBI Taxonomy" id="130081"/>
    <lineage>
        <taxon>Eukaryota</taxon>
        <taxon>Rhodophyta</taxon>
        <taxon>Bangiophyceae</taxon>
        <taxon>Galdieriales</taxon>
        <taxon>Galdieriaceae</taxon>
        <taxon>Galdieria</taxon>
    </lineage>
</organism>
<dbReference type="EMBL" id="KB454494">
    <property type="protein sequence ID" value="EME31142.1"/>
    <property type="molecule type" value="Genomic_DNA"/>
</dbReference>
<name>M2XLS4_GALSU</name>
<evidence type="ECO:0000256" key="1">
    <source>
        <dbReference type="SAM" id="MobiDB-lite"/>
    </source>
</evidence>
<dbReference type="PANTHER" id="PTHR12436">
    <property type="entry name" value="80 KDA MCM3-ASSOCIATED PROTEIN"/>
    <property type="match status" value="1"/>
</dbReference>
<reference evidence="4" key="1">
    <citation type="journal article" date="2013" name="Science">
        <title>Gene transfer from bacteria and archaea facilitated evolution of an extremophilic eukaryote.</title>
        <authorList>
            <person name="Schonknecht G."/>
            <person name="Chen W.H."/>
            <person name="Ternes C.M."/>
            <person name="Barbier G.G."/>
            <person name="Shrestha R.P."/>
            <person name="Stanke M."/>
            <person name="Brautigam A."/>
            <person name="Baker B.J."/>
            <person name="Banfield J.F."/>
            <person name="Garavito R.M."/>
            <person name="Carr K."/>
            <person name="Wilkerson C."/>
            <person name="Rensing S.A."/>
            <person name="Gagneul D."/>
            <person name="Dickenson N.E."/>
            <person name="Oesterhelt C."/>
            <person name="Lercher M.J."/>
            <person name="Weber A.P."/>
        </authorList>
    </citation>
    <scope>NUCLEOTIDE SEQUENCE [LARGE SCALE GENOMIC DNA]</scope>
    <source>
        <strain evidence="4">074W</strain>
    </source>
</reference>
<dbReference type="GO" id="GO:0006406">
    <property type="term" value="P:mRNA export from nucleus"/>
    <property type="evidence" value="ECO:0007669"/>
    <property type="project" value="TreeGrafter"/>
</dbReference>
<dbReference type="GeneID" id="17089815"/>
<dbReference type="GO" id="GO:0003676">
    <property type="term" value="F:nucleic acid binding"/>
    <property type="evidence" value="ECO:0007669"/>
    <property type="project" value="InterPro"/>
</dbReference>
<evidence type="ECO:0000259" key="2">
    <source>
        <dbReference type="Pfam" id="PF03399"/>
    </source>
</evidence>
<dbReference type="Gramene" id="EME31142">
    <property type="protein sequence ID" value="EME31142"/>
    <property type="gene ID" value="Gasu_16380"/>
</dbReference>
<dbReference type="Proteomes" id="UP000030680">
    <property type="component" value="Unassembled WGS sequence"/>
</dbReference>
<dbReference type="KEGG" id="gsl:Gasu_16380"/>
<feature type="region of interest" description="Disordered" evidence="1">
    <location>
        <begin position="773"/>
        <end position="831"/>
    </location>
</feature>
<evidence type="ECO:0000313" key="3">
    <source>
        <dbReference type="EMBL" id="EME31142.1"/>
    </source>
</evidence>
<keyword evidence="4" id="KW-1185">Reference proteome</keyword>
<dbReference type="InterPro" id="IPR035979">
    <property type="entry name" value="RBD_domain_sf"/>
</dbReference>
<dbReference type="Gene3D" id="1.25.40.990">
    <property type="match status" value="1"/>
</dbReference>
<dbReference type="eggNOG" id="KOG1860">
    <property type="taxonomic scope" value="Eukaryota"/>
</dbReference>
<dbReference type="SUPFAM" id="SSF54928">
    <property type="entry name" value="RNA-binding domain, RBD"/>
    <property type="match status" value="1"/>
</dbReference>
<dbReference type="RefSeq" id="XP_005707662.1">
    <property type="nucleotide sequence ID" value="XM_005707605.1"/>
</dbReference>
<proteinExistence type="predicted"/>
<dbReference type="GO" id="GO:0005737">
    <property type="term" value="C:cytoplasm"/>
    <property type="evidence" value="ECO:0007669"/>
    <property type="project" value="TreeGrafter"/>
</dbReference>
<sequence>MHEWIPNLTWGQYEQTESGNKASLWFQNNSSHTVSELNYSFEGPFPSSVGQPILNDPSAQPSLQLFGSVPLKEAQTVKHTTNFSSETRKIFEEQPQYIVQPKDPFATSRKESGQTTPFALKPREYPVQQRKTAQLLLSRCSSEFCQYDIVKQYFESILPGKVVQVQVKPERGSAIVSFSTEDDAEIALKAGTPQGEYRMRMRYFIPKDYRRRDYFAYRDPYFSAEASGNEEEVVSSKMDTEDLPAFETPLPSCSDNVEQSRAWKPFGYNKESLMEAKVANEDEIVRKLKRESRFIQNVVSDDEGEVEHVDDTGWRTAGEKQQLSLAHNLIGTCLEMCPAEERTRRELQRDLSIFEIDYCKPTVEGEPPKVDHLKAVKKYVRSAACQEAPKPNEIRPPYILEKTMEYLMEYIVDRKDCSFSEVHNFVRDRTRSIRQDFTFQGVRNEMTIDIIEKTVRFHILSEQRLCEEDSSVYSSRQNMEQLDKCLISLREMYRERRAKGLTTSVNEGEFQAYYVLSHFDPHSILAVCRELDIHVLKSRQVEFALKVYQTLRSNNYVGFFRLLQRASYLVACMMQQHFSFVRKSALLIMQKCYSRFPVMPIAELEEMLAFEDLEDTLSFCESLGFVSDYLEDGIRVIRLDNTASADELTKYHPRRSLKHIEPKSNGFSVKDIMMGKTEILDHGTSSKKHRDLLHVREARNTQPLPRIQQENYALKDNERRPTRKLSANALEFIPHNQQQMEQTNFIAMQMNVPCRYIKEELNRNKSNSWSDKCVMGRADTLPSNQRRLEGPPPGTSSLSPEFSTKDDIPFTGQRNTADMTQSSLSSELRLDKEDENIPKIDYFHCKDSSPKIPGRYLKRKNLFWSDEGVRRENEFLGEGKKSKIVEEQSEWNAALVNHSIVEKSKNSENIIERDTEEVRSDNELWIASQRSQGSRLLKFLPQIRELQLRYRNLASKSVVDTEKTKELSTLIEKIEEIRRQLFQFLLQVNATDICNDDKELRNIVFSIREFYENLEVFISDMLSIKCQWQCELRKLNDAARSLIRAPAEAVSNYSSNEDRAVFAQNSKTPINMYRVRGHPLKIQSTDVKEVRHTTCLITVKKLVSQEEQEVVAQGLKMLSMGITSEKESSSHFMVPLVDCYCEVWTMDSDTAFVEGVYTMAKPNILVTGVNDVFTIDWKLWKRELKSFILKNFSIAVTMLVFVHSNQQYCRESIDLGKLVDDELSDLQKDGFISSVSIVRTDRRYAHEYFQKLADIWETIINDAERGFQVAKYLWIYPSISTGYYTALEVAMSCVRLAFDQLFVCNYSFETLCAENFGWIANKLSSISNLCLQDCKYRENFVIATKAFQKLCWNARHIFTKLGQTQLSNEELILLIMDHGSNWWQDVEDMLESSLGSISVISLPIRLDRLLKDKEESGSFLLSDSCVIPVRRKNRGVDISLRSLSVSNTSSSTEPYEEVPEWLQSDKQHLSELEERMRVSTIQDKAVLLALIDTKQHWL</sequence>
<evidence type="ECO:0000313" key="4">
    <source>
        <dbReference type="Proteomes" id="UP000030680"/>
    </source>
</evidence>
<accession>M2XLS4</accession>
<feature type="compositionally biased region" description="Polar residues" evidence="1">
    <location>
        <begin position="812"/>
        <end position="826"/>
    </location>
</feature>
<dbReference type="Pfam" id="PF03399">
    <property type="entry name" value="SAC3_GANP"/>
    <property type="match status" value="1"/>
</dbReference>
<protein>
    <recommendedName>
        <fullName evidence="2">SAC3/GANP/THP3 conserved domain-containing protein</fullName>
    </recommendedName>
</protein>
<dbReference type="InterPro" id="IPR045107">
    <property type="entry name" value="SAC3/GANP/THP3"/>
</dbReference>
<dbReference type="STRING" id="130081.M2XLS4"/>
<gene>
    <name evidence="3" type="ORF">Gasu_16380</name>
</gene>
<feature type="domain" description="SAC3/GANP/THP3 conserved" evidence="2">
    <location>
        <begin position="336"/>
        <end position="625"/>
    </location>
</feature>
<dbReference type="PANTHER" id="PTHR12436:SF3">
    <property type="entry name" value="GERMINAL-CENTER ASSOCIATED NUCLEAR PROTEIN"/>
    <property type="match status" value="1"/>
</dbReference>
<dbReference type="OrthoDB" id="21502at2759"/>